<dbReference type="EMBL" id="MDTU01000003">
    <property type="protein sequence ID" value="ODN41418.1"/>
    <property type="molecule type" value="Genomic_DNA"/>
</dbReference>
<accession>A0ABX2ZYW7</accession>
<dbReference type="InterPro" id="IPR031325">
    <property type="entry name" value="RHS_repeat"/>
</dbReference>
<feature type="domain" description="DUF6531" evidence="1">
    <location>
        <begin position="249"/>
        <end position="315"/>
    </location>
</feature>
<sequence length="467" mass="51992">MNRTTITVALLVGLTMSGQCISKNIYRYETAFESEVVYPPKHFSDLKTLETYLHSFGYLSAHLKLSNEELYPGGQFLMTYSVPSDTITFSPTKTGTIQYSSGSHTSENIEDILVQACSCQSMTGCQTAHFSPKNDWELSALDNGGDRTGNRSIIYSREYNCALFGDDGKPYSPPTVFSVYKSVAYKCNPPETDQLTNPYDLNLAWYILENRSNPICTVSQTGDSGLEAHVTKILIGSDNSDNKGCKLAGDPIDIASGYLQEQVEDYSTHTINPIQIIRFYNSGTKRWSFNYQQHLSFTAEGKATLTKANGDSFSFKSNYKGYDAVDGAVGKLKKIGLMSYEYTRPNGAKELYDYNGQLTQITTAKGQILSLTSDTDSLTISDAFQHKVIYRLDGGHITSVTLPNTFKINYSYGQLGQLSSVHYPNGREIKYNYNKNGLVAVMNKNSQTVSSWNYNKEGKVIKNEETQ</sequence>
<organism evidence="2 3">
    <name type="scientific">Piscirickettsia litoralis</name>
    <dbReference type="NCBI Taxonomy" id="1891921"/>
    <lineage>
        <taxon>Bacteria</taxon>
        <taxon>Pseudomonadati</taxon>
        <taxon>Pseudomonadota</taxon>
        <taxon>Gammaproteobacteria</taxon>
        <taxon>Thiotrichales</taxon>
        <taxon>Piscirickettsiaceae</taxon>
        <taxon>Piscirickettsia</taxon>
    </lineage>
</organism>
<keyword evidence="3" id="KW-1185">Reference proteome</keyword>
<proteinExistence type="predicted"/>
<evidence type="ECO:0000313" key="3">
    <source>
        <dbReference type="Proteomes" id="UP000094329"/>
    </source>
</evidence>
<dbReference type="InterPro" id="IPR045351">
    <property type="entry name" value="DUF6531"/>
</dbReference>
<evidence type="ECO:0000313" key="2">
    <source>
        <dbReference type="EMBL" id="ODN41418.1"/>
    </source>
</evidence>
<dbReference type="Proteomes" id="UP000094329">
    <property type="component" value="Unassembled WGS sequence"/>
</dbReference>
<dbReference type="Pfam" id="PF20148">
    <property type="entry name" value="DUF6531"/>
    <property type="match status" value="1"/>
</dbReference>
<dbReference type="RefSeq" id="WP_069314211.1">
    <property type="nucleotide sequence ID" value="NZ_MDTU01000003.1"/>
</dbReference>
<gene>
    <name evidence="2" type="ORF">BGC07_16780</name>
</gene>
<name>A0ABX2ZYW7_9GAMM</name>
<comment type="caution">
    <text evidence="2">The sequence shown here is derived from an EMBL/GenBank/DDBJ whole genome shotgun (WGS) entry which is preliminary data.</text>
</comment>
<dbReference type="Pfam" id="PF05593">
    <property type="entry name" value="RHS_repeat"/>
    <property type="match status" value="1"/>
</dbReference>
<reference evidence="2 3" key="1">
    <citation type="submission" date="2016-08" db="EMBL/GenBank/DDBJ databases">
        <title>Draft genome sequence of Candidatus Piscirickettsia litoralis, from seawater.</title>
        <authorList>
            <person name="Wan X."/>
            <person name="Lee A.J."/>
            <person name="Hou S."/>
            <person name="Donachie S.P."/>
        </authorList>
    </citation>
    <scope>NUCLEOTIDE SEQUENCE [LARGE SCALE GENOMIC DNA]</scope>
    <source>
        <strain evidence="2 3">Y2</strain>
    </source>
</reference>
<dbReference type="Gene3D" id="2.180.10.10">
    <property type="entry name" value="RHS repeat-associated core"/>
    <property type="match status" value="1"/>
</dbReference>
<evidence type="ECO:0000259" key="1">
    <source>
        <dbReference type="Pfam" id="PF20148"/>
    </source>
</evidence>
<protein>
    <recommendedName>
        <fullName evidence="1">DUF6531 domain-containing protein</fullName>
    </recommendedName>
</protein>